<evidence type="ECO:0000313" key="1">
    <source>
        <dbReference type="EMBL" id="KAJ0214825.1"/>
    </source>
</evidence>
<accession>A0A9R1XHG8</accession>
<keyword evidence="2" id="KW-1185">Reference proteome</keyword>
<name>A0A9R1XHG8_LACSA</name>
<dbReference type="Proteomes" id="UP000235145">
    <property type="component" value="Unassembled WGS sequence"/>
</dbReference>
<evidence type="ECO:0000313" key="2">
    <source>
        <dbReference type="Proteomes" id="UP000235145"/>
    </source>
</evidence>
<gene>
    <name evidence="1" type="ORF">LSAT_V11C400180120</name>
</gene>
<sequence>MGVMASNNEEMQDNVKGTINQLGGDLRKEICSLQELLLGEVNKLQEQLQGDFTYELKRPFYLKNTLMEANIHLQKHHQMRTIDDYVKEFTTLTLEIPSLSNDDAFFYFFDGLKG</sequence>
<comment type="caution">
    <text evidence="1">The sequence shown here is derived from an EMBL/GenBank/DDBJ whole genome shotgun (WGS) entry which is preliminary data.</text>
</comment>
<dbReference type="AlphaFoldDB" id="A0A9R1XHG8"/>
<protein>
    <recommendedName>
        <fullName evidence="3">Retrotransposon gag domain-containing protein</fullName>
    </recommendedName>
</protein>
<dbReference type="EMBL" id="NBSK02000004">
    <property type="protein sequence ID" value="KAJ0214825.1"/>
    <property type="molecule type" value="Genomic_DNA"/>
</dbReference>
<evidence type="ECO:0008006" key="3">
    <source>
        <dbReference type="Google" id="ProtNLM"/>
    </source>
</evidence>
<organism evidence="1 2">
    <name type="scientific">Lactuca sativa</name>
    <name type="common">Garden lettuce</name>
    <dbReference type="NCBI Taxonomy" id="4236"/>
    <lineage>
        <taxon>Eukaryota</taxon>
        <taxon>Viridiplantae</taxon>
        <taxon>Streptophyta</taxon>
        <taxon>Embryophyta</taxon>
        <taxon>Tracheophyta</taxon>
        <taxon>Spermatophyta</taxon>
        <taxon>Magnoliopsida</taxon>
        <taxon>eudicotyledons</taxon>
        <taxon>Gunneridae</taxon>
        <taxon>Pentapetalae</taxon>
        <taxon>asterids</taxon>
        <taxon>campanulids</taxon>
        <taxon>Asterales</taxon>
        <taxon>Asteraceae</taxon>
        <taxon>Cichorioideae</taxon>
        <taxon>Cichorieae</taxon>
        <taxon>Lactucinae</taxon>
        <taxon>Lactuca</taxon>
    </lineage>
</organism>
<proteinExistence type="predicted"/>
<reference evidence="1 2" key="1">
    <citation type="journal article" date="2017" name="Nat. Commun.">
        <title>Genome assembly with in vitro proximity ligation data and whole-genome triplication in lettuce.</title>
        <authorList>
            <person name="Reyes-Chin-Wo S."/>
            <person name="Wang Z."/>
            <person name="Yang X."/>
            <person name="Kozik A."/>
            <person name="Arikit S."/>
            <person name="Song C."/>
            <person name="Xia L."/>
            <person name="Froenicke L."/>
            <person name="Lavelle D.O."/>
            <person name="Truco M.J."/>
            <person name="Xia R."/>
            <person name="Zhu S."/>
            <person name="Xu C."/>
            <person name="Xu H."/>
            <person name="Xu X."/>
            <person name="Cox K."/>
            <person name="Korf I."/>
            <person name="Meyers B.C."/>
            <person name="Michelmore R.W."/>
        </authorList>
    </citation>
    <scope>NUCLEOTIDE SEQUENCE [LARGE SCALE GENOMIC DNA]</scope>
    <source>
        <strain evidence="2">cv. Salinas</strain>
        <tissue evidence="1">Seedlings</tissue>
    </source>
</reference>